<keyword evidence="1" id="KW-1133">Transmembrane helix</keyword>
<evidence type="ECO:0000313" key="2">
    <source>
        <dbReference type="EMBL" id="OBB87987.1"/>
    </source>
</evidence>
<dbReference type="EMBL" id="LZSY01000118">
    <property type="protein sequence ID" value="OBB87987.1"/>
    <property type="molecule type" value="Genomic_DNA"/>
</dbReference>
<keyword evidence="1" id="KW-0812">Transmembrane</keyword>
<protein>
    <submittedName>
        <fullName evidence="2">Uncharacterized protein</fullName>
    </submittedName>
</protein>
<evidence type="ECO:0000313" key="3">
    <source>
        <dbReference type="Proteomes" id="UP000094008"/>
    </source>
</evidence>
<dbReference type="Proteomes" id="UP000094008">
    <property type="component" value="Unassembled WGS sequence"/>
</dbReference>
<dbReference type="AlphaFoldDB" id="A0A1A0VXN3"/>
<name>A0A1A0VXN3_MYCPR</name>
<feature type="transmembrane region" description="Helical" evidence="1">
    <location>
        <begin position="82"/>
        <end position="107"/>
    </location>
</feature>
<evidence type="ECO:0000256" key="1">
    <source>
        <dbReference type="SAM" id="Phobius"/>
    </source>
</evidence>
<proteinExistence type="predicted"/>
<gene>
    <name evidence="2" type="ORF">A5779_32360</name>
</gene>
<accession>A0A1A0VXN3</accession>
<comment type="caution">
    <text evidence="2">The sequence shown here is derived from an EMBL/GenBank/DDBJ whole genome shotgun (WGS) entry which is preliminary data.</text>
</comment>
<organism evidence="2 3">
    <name type="scientific">Mycolicibacterium peregrinum</name>
    <name type="common">Mycobacterium peregrinum</name>
    <dbReference type="NCBI Taxonomy" id="43304"/>
    <lineage>
        <taxon>Bacteria</taxon>
        <taxon>Bacillati</taxon>
        <taxon>Actinomycetota</taxon>
        <taxon>Actinomycetes</taxon>
        <taxon>Mycobacteriales</taxon>
        <taxon>Mycobacteriaceae</taxon>
        <taxon>Mycolicibacterium</taxon>
    </lineage>
</organism>
<keyword evidence="1" id="KW-0472">Membrane</keyword>
<sequence>MANDGAMSRELRRNPALSMIGIVAMVIAYVLAFTVLSDTNMASKFENGVVPPGADVAGVRAAAVGSIVAALGAWVSVVTGRAIIPIVLVLVASAPFALLSLFTLQLAW</sequence>
<feature type="transmembrane region" description="Helical" evidence="1">
    <location>
        <begin position="56"/>
        <end position="75"/>
    </location>
</feature>
<feature type="transmembrane region" description="Helical" evidence="1">
    <location>
        <begin position="16"/>
        <end position="36"/>
    </location>
</feature>
<reference evidence="3" key="1">
    <citation type="submission" date="2016-06" db="EMBL/GenBank/DDBJ databases">
        <authorList>
            <person name="Sutton G."/>
            <person name="Brinkac L."/>
            <person name="Sanka R."/>
            <person name="Adams M."/>
            <person name="Lau E."/>
            <person name="Mehaffy C."/>
            <person name="Tameris M."/>
            <person name="Hatherill M."/>
            <person name="Hanekom W."/>
            <person name="Mahomed H."/>
            <person name="Mcshane H."/>
        </authorList>
    </citation>
    <scope>NUCLEOTIDE SEQUENCE [LARGE SCALE GENOMIC DNA]</scope>
    <source>
        <strain evidence="3">852002-10433_SCH5171157</strain>
    </source>
</reference>